<dbReference type="Pfam" id="PF00015">
    <property type="entry name" value="MCPsignal"/>
    <property type="match status" value="1"/>
</dbReference>
<dbReference type="SMART" id="SM00283">
    <property type="entry name" value="MA"/>
    <property type="match status" value="1"/>
</dbReference>
<evidence type="ECO:0000256" key="4">
    <source>
        <dbReference type="SAM" id="Phobius"/>
    </source>
</evidence>
<feature type="transmembrane region" description="Helical" evidence="4">
    <location>
        <begin position="42"/>
        <end position="62"/>
    </location>
</feature>
<sequence>MNNVEAMKHKDMKKKNGLLFVGFGISLVVAFLKSFVEQDMAAVAMFGAETLLYTLLYTVLTFVMKKDSWFPYVSVVLVQVFTMAGIWVTGGGWTIILVSYFLAIFSVVHYKAAVFALGYGLGLVTILTGTFLSTVNKDAILEEAPTILLVYILMGLLLGVLIYLGNRQDTFIRKLLQEAEQRSKVELEKRRTLEEHVSVIIDDLSKVNEHVQRNRVSQAEMRHAIQEVAAGSHHQSGQITAISDQSSSSRSEMEELSGLMETLKEETGRAGELTGEGKTKVHRFTKGVEEVHAFIHDLKETFYTLSEKVKETDSFSKDIKKISEQTNLLALNASIEAARAGEAGRGFSVVAEEIRKLAEVTKRAADQITENLFEVSQNNTETLSKMEVSVEKMSSIQSSSTDIHGTFQELSRVLININRSFDQTNEAAGRVVESSTEIDRWSGDLAAVIEESSAGMEQMSATVESLTADNGKIADTMKETTDRAVHLLEENL</sequence>
<dbReference type="InterPro" id="IPR004089">
    <property type="entry name" value="MCPsignal_dom"/>
</dbReference>
<keyword evidence="4" id="KW-0472">Membrane</keyword>
<feature type="transmembrane region" description="Helical" evidence="4">
    <location>
        <begin position="17"/>
        <end position="36"/>
    </location>
</feature>
<feature type="region of interest" description="Disordered" evidence="3">
    <location>
        <begin position="236"/>
        <end position="256"/>
    </location>
</feature>
<feature type="transmembrane region" description="Helical" evidence="4">
    <location>
        <begin position="147"/>
        <end position="165"/>
    </location>
</feature>
<keyword evidence="4" id="KW-1133">Transmembrane helix</keyword>
<protein>
    <recommendedName>
        <fullName evidence="5">Methyl-accepting transducer domain-containing protein</fullName>
    </recommendedName>
</protein>
<feature type="transmembrane region" description="Helical" evidence="4">
    <location>
        <begin position="69"/>
        <end position="87"/>
    </location>
</feature>
<dbReference type="PANTHER" id="PTHR32089:SF112">
    <property type="entry name" value="LYSOZYME-LIKE PROTEIN-RELATED"/>
    <property type="match status" value="1"/>
</dbReference>
<feature type="domain" description="Methyl-accepting transducer" evidence="5">
    <location>
        <begin position="210"/>
        <end position="460"/>
    </location>
</feature>
<accession>A0ABS3DWY7</accession>
<evidence type="ECO:0000256" key="1">
    <source>
        <dbReference type="ARBA" id="ARBA00023224"/>
    </source>
</evidence>
<reference evidence="6 7" key="1">
    <citation type="submission" date="2020-12" db="EMBL/GenBank/DDBJ databases">
        <title>Oil enriched cultivation method for isolating marine PHA-producing bacteria.</title>
        <authorList>
            <person name="Zheng W."/>
            <person name="Yu S."/>
            <person name="Huang Y."/>
        </authorList>
    </citation>
    <scope>NUCLEOTIDE SEQUENCE [LARGE SCALE GENOMIC DNA]</scope>
    <source>
        <strain evidence="6 7">SY-2-6</strain>
    </source>
</reference>
<proteinExistence type="predicted"/>
<feature type="compositionally biased region" description="Polar residues" evidence="3">
    <location>
        <begin position="236"/>
        <end position="245"/>
    </location>
</feature>
<keyword evidence="1 2" id="KW-0807">Transducer</keyword>
<evidence type="ECO:0000313" key="7">
    <source>
        <dbReference type="Proteomes" id="UP000663970"/>
    </source>
</evidence>
<name>A0ABS3DWY7_9BACI</name>
<evidence type="ECO:0000256" key="3">
    <source>
        <dbReference type="SAM" id="MobiDB-lite"/>
    </source>
</evidence>
<keyword evidence="7" id="KW-1185">Reference proteome</keyword>
<dbReference type="PROSITE" id="PS50111">
    <property type="entry name" value="CHEMOTAXIS_TRANSDUC_2"/>
    <property type="match status" value="1"/>
</dbReference>
<dbReference type="EMBL" id="JAEKJY010000003">
    <property type="protein sequence ID" value="MBN8235858.1"/>
    <property type="molecule type" value="Genomic_DNA"/>
</dbReference>
<keyword evidence="4" id="KW-0812">Transmembrane</keyword>
<evidence type="ECO:0000256" key="2">
    <source>
        <dbReference type="PROSITE-ProRule" id="PRU00284"/>
    </source>
</evidence>
<dbReference type="SUPFAM" id="SSF58104">
    <property type="entry name" value="Methyl-accepting chemotaxis protein (MCP) signaling domain"/>
    <property type="match status" value="1"/>
</dbReference>
<evidence type="ECO:0000313" key="6">
    <source>
        <dbReference type="EMBL" id="MBN8235858.1"/>
    </source>
</evidence>
<gene>
    <name evidence="6" type="ORF">JF544_11395</name>
</gene>
<comment type="caution">
    <text evidence="6">The sequence shown here is derived from an EMBL/GenBank/DDBJ whole genome shotgun (WGS) entry which is preliminary data.</text>
</comment>
<dbReference type="PANTHER" id="PTHR32089">
    <property type="entry name" value="METHYL-ACCEPTING CHEMOTAXIS PROTEIN MCPB"/>
    <property type="match status" value="1"/>
</dbReference>
<organism evidence="6 7">
    <name type="scientific">Halobacillus kuroshimensis</name>
    <dbReference type="NCBI Taxonomy" id="302481"/>
    <lineage>
        <taxon>Bacteria</taxon>
        <taxon>Bacillati</taxon>
        <taxon>Bacillota</taxon>
        <taxon>Bacilli</taxon>
        <taxon>Bacillales</taxon>
        <taxon>Bacillaceae</taxon>
        <taxon>Halobacillus</taxon>
    </lineage>
</organism>
<feature type="transmembrane region" description="Helical" evidence="4">
    <location>
        <begin position="117"/>
        <end position="135"/>
    </location>
</feature>
<dbReference type="RefSeq" id="WP_206934037.1">
    <property type="nucleotide sequence ID" value="NZ_JAEKJY010000003.1"/>
</dbReference>
<dbReference type="Proteomes" id="UP000663970">
    <property type="component" value="Unassembled WGS sequence"/>
</dbReference>
<evidence type="ECO:0000259" key="5">
    <source>
        <dbReference type="PROSITE" id="PS50111"/>
    </source>
</evidence>
<feature type="compositionally biased region" description="Low complexity" evidence="3">
    <location>
        <begin position="246"/>
        <end position="256"/>
    </location>
</feature>
<dbReference type="Gene3D" id="1.10.287.950">
    <property type="entry name" value="Methyl-accepting chemotaxis protein"/>
    <property type="match status" value="1"/>
</dbReference>